<dbReference type="Proteomes" id="UP001259832">
    <property type="component" value="Unassembled WGS sequence"/>
</dbReference>
<gene>
    <name evidence="2" type="ORF">P3T76_013396</name>
</gene>
<accession>A0AAD9LD49</accession>
<reference evidence="2" key="1">
    <citation type="submission" date="2023-08" db="EMBL/GenBank/DDBJ databases">
        <title>Reference Genome Resource for the Citrus Pathogen Phytophthora citrophthora.</title>
        <authorList>
            <person name="Moller H."/>
            <person name="Coetzee B."/>
            <person name="Rose L.J."/>
            <person name="Van Niekerk J.M."/>
        </authorList>
    </citation>
    <scope>NUCLEOTIDE SEQUENCE</scope>
    <source>
        <strain evidence="2">STE-U-9442</strain>
    </source>
</reference>
<feature type="region of interest" description="Disordered" evidence="1">
    <location>
        <begin position="1"/>
        <end position="20"/>
    </location>
</feature>
<dbReference type="AlphaFoldDB" id="A0AAD9LD49"/>
<name>A0AAD9LD49_9STRA</name>
<evidence type="ECO:0000256" key="1">
    <source>
        <dbReference type="SAM" id="MobiDB-lite"/>
    </source>
</evidence>
<evidence type="ECO:0000313" key="3">
    <source>
        <dbReference type="Proteomes" id="UP001259832"/>
    </source>
</evidence>
<proteinExistence type="predicted"/>
<organism evidence="2 3">
    <name type="scientific">Phytophthora citrophthora</name>
    <dbReference type="NCBI Taxonomy" id="4793"/>
    <lineage>
        <taxon>Eukaryota</taxon>
        <taxon>Sar</taxon>
        <taxon>Stramenopiles</taxon>
        <taxon>Oomycota</taxon>
        <taxon>Peronosporomycetes</taxon>
        <taxon>Peronosporales</taxon>
        <taxon>Peronosporaceae</taxon>
        <taxon>Phytophthora</taxon>
    </lineage>
</organism>
<protein>
    <submittedName>
        <fullName evidence="2">Uncharacterized protein</fullName>
    </submittedName>
</protein>
<evidence type="ECO:0000313" key="2">
    <source>
        <dbReference type="EMBL" id="KAK1931207.1"/>
    </source>
</evidence>
<dbReference type="EMBL" id="JASMQC010000035">
    <property type="protein sequence ID" value="KAK1931207.1"/>
    <property type="molecule type" value="Genomic_DNA"/>
</dbReference>
<sequence>MTKRVHCEETSFNDGDEDSPPVKIPKPTSICEYCNKTFTSRGMSLHQRKCFKKLDHDKAEAKKTKGYKFCFLNESVHEEILSYLSNQTLTKMQRITGDHYDGCEPELAKICCKCENDNISIIHHLCRQCVPRKHYRERVGKKAARIVYGVNESFLYGLPCERSGTRSLFERTMLEKFMLRTCGSKKEWLRQIVKVRTRRENAIAAQKRRHL</sequence>
<comment type="caution">
    <text evidence="2">The sequence shown here is derived from an EMBL/GenBank/DDBJ whole genome shotgun (WGS) entry which is preliminary data.</text>
</comment>
<keyword evidence="3" id="KW-1185">Reference proteome</keyword>